<dbReference type="PATRIC" id="fig|862962.3.peg.1599"/>
<dbReference type="GO" id="GO:0000155">
    <property type="term" value="F:phosphorelay sensor kinase activity"/>
    <property type="evidence" value="ECO:0007669"/>
    <property type="project" value="InterPro"/>
</dbReference>
<dbReference type="Pfam" id="PF00512">
    <property type="entry name" value="HisKA"/>
    <property type="match status" value="1"/>
</dbReference>
<dbReference type="InterPro" id="IPR036890">
    <property type="entry name" value="HATPase_C_sf"/>
</dbReference>
<dbReference type="Pfam" id="PF02518">
    <property type="entry name" value="HATPase_c"/>
    <property type="match status" value="1"/>
</dbReference>
<dbReference type="InterPro" id="IPR050351">
    <property type="entry name" value="BphY/WalK/GraS-like"/>
</dbReference>
<keyword evidence="11 12" id="KW-0472">Membrane</keyword>
<feature type="domain" description="Histidine kinase" evidence="13">
    <location>
        <begin position="392"/>
        <end position="610"/>
    </location>
</feature>
<evidence type="ECO:0000256" key="8">
    <source>
        <dbReference type="ARBA" id="ARBA00022777"/>
    </source>
</evidence>
<feature type="transmembrane region" description="Helical" evidence="12">
    <location>
        <begin position="34"/>
        <end position="52"/>
    </location>
</feature>
<evidence type="ECO:0000256" key="4">
    <source>
        <dbReference type="ARBA" id="ARBA00022475"/>
    </source>
</evidence>
<evidence type="ECO:0000256" key="11">
    <source>
        <dbReference type="ARBA" id="ARBA00023136"/>
    </source>
</evidence>
<evidence type="ECO:0000256" key="7">
    <source>
        <dbReference type="ARBA" id="ARBA00022741"/>
    </source>
</evidence>
<dbReference type="InterPro" id="IPR003594">
    <property type="entry name" value="HATPase_dom"/>
</dbReference>
<dbReference type="Proteomes" id="UP000008560">
    <property type="component" value="Chromosome"/>
</dbReference>
<dbReference type="PRINTS" id="PR00344">
    <property type="entry name" value="BCTRLSENSOR"/>
</dbReference>
<evidence type="ECO:0000256" key="10">
    <source>
        <dbReference type="ARBA" id="ARBA00023012"/>
    </source>
</evidence>
<dbReference type="SMART" id="SM00388">
    <property type="entry name" value="HisKA"/>
    <property type="match status" value="1"/>
</dbReference>
<keyword evidence="12" id="KW-1133">Transmembrane helix</keyword>
<dbReference type="PANTHER" id="PTHR45453:SF1">
    <property type="entry name" value="PHOSPHATE REGULON SENSOR PROTEIN PHOR"/>
    <property type="match status" value="1"/>
</dbReference>
<proteinExistence type="predicted"/>
<dbReference type="InterPro" id="IPR004358">
    <property type="entry name" value="Sig_transdc_His_kin-like_C"/>
</dbReference>
<keyword evidence="8 14" id="KW-0418">Kinase</keyword>
<dbReference type="KEGG" id="bfg:BF638R_1587"/>
<keyword evidence="4" id="KW-1003">Cell membrane</keyword>
<dbReference type="Gene3D" id="3.30.565.10">
    <property type="entry name" value="Histidine kinase-like ATPase, C-terminal domain"/>
    <property type="match status" value="1"/>
</dbReference>
<dbReference type="InterPro" id="IPR036097">
    <property type="entry name" value="HisK_dim/P_sf"/>
</dbReference>
<evidence type="ECO:0000313" key="15">
    <source>
        <dbReference type="Proteomes" id="UP000008560"/>
    </source>
</evidence>
<dbReference type="GO" id="GO:0004721">
    <property type="term" value="F:phosphoprotein phosphatase activity"/>
    <property type="evidence" value="ECO:0007669"/>
    <property type="project" value="TreeGrafter"/>
</dbReference>
<evidence type="ECO:0000259" key="13">
    <source>
        <dbReference type="PROSITE" id="PS50109"/>
    </source>
</evidence>
<name>E1WTG7_BACF6</name>
<dbReference type="Gene3D" id="1.10.287.130">
    <property type="match status" value="1"/>
</dbReference>
<dbReference type="GO" id="GO:0016036">
    <property type="term" value="P:cellular response to phosphate starvation"/>
    <property type="evidence" value="ECO:0007669"/>
    <property type="project" value="TreeGrafter"/>
</dbReference>
<dbReference type="CDD" id="cd00082">
    <property type="entry name" value="HisKA"/>
    <property type="match status" value="1"/>
</dbReference>
<keyword evidence="9" id="KW-0067">ATP-binding</keyword>
<accession>E1WTG7</accession>
<dbReference type="FunFam" id="1.10.287.130:FF:000008">
    <property type="entry name" value="Two-component sensor histidine kinase"/>
    <property type="match status" value="1"/>
</dbReference>
<dbReference type="GO" id="GO:0005886">
    <property type="term" value="C:plasma membrane"/>
    <property type="evidence" value="ECO:0007669"/>
    <property type="project" value="UniProtKB-SubCell"/>
</dbReference>
<evidence type="ECO:0000256" key="2">
    <source>
        <dbReference type="ARBA" id="ARBA00004236"/>
    </source>
</evidence>
<keyword evidence="7" id="KW-0547">Nucleotide-binding</keyword>
<comment type="catalytic activity">
    <reaction evidence="1">
        <text>ATP + protein L-histidine = ADP + protein N-phospho-L-histidine.</text>
        <dbReference type="EC" id="2.7.13.3"/>
    </reaction>
</comment>
<keyword evidence="5" id="KW-0597">Phosphoprotein</keyword>
<dbReference type="SMART" id="SM00387">
    <property type="entry name" value="HATPase_c"/>
    <property type="match status" value="1"/>
</dbReference>
<gene>
    <name evidence="14" type="ordered locus">BF638R_1587</name>
</gene>
<sequence length="610" mass="70619">MRLLLLCGESKLKNITYMNLPVTQKHFLSFSRKLFLSVISLFLVFAACFMAYQYQREKEYKVELLNIQLQDCNNLLYEKLYDHPQDMTEVISDYLQHNVLKDLRITVVNLDGKVLFDSQEQNVEQLGNHLNREEVQKALYNGVGFDVRRTSETTGVPYFYSATLYKDYIIRSALPYSVSLINNLKADPHYIWFTVIVTLLLMIIFYKFTNKLGTSISQLREFAMRADRNEPIEMAMQSAFPHNELGEISQHIIQIYKRLHETKEALYIEREKLITHLQISHEGLGVFNKDKKEILVNNLFTQYSNLISDSNLETAEEVFNISELKEITDFINKAPKRPVGKEEKRMSITINKNGKTFIVECIIFQDMSFEISINDVTQEEEQIRLKRQLTQNIAHELKTPVSSIQGYLETIVNNENLPKEKMNVFLERCYAQSNRLSRLLRDISVLTRMDEAANMIDMEKMDISVLVTNIVNEVSLELEEKHITVVNSLKKEIQIRGNYSLLYSIFRNLMDNAIAYAGNNIQIHINCFREDEKFYYFSFADTGVGVSPEHLNRLFERFYRVDKGRSRKLGGTGLGLAIVKNAVILHGGNISAKNSQGGGLEFVFTLAKER</sequence>
<evidence type="ECO:0000256" key="6">
    <source>
        <dbReference type="ARBA" id="ARBA00022679"/>
    </source>
</evidence>
<evidence type="ECO:0000256" key="12">
    <source>
        <dbReference type="SAM" id="Phobius"/>
    </source>
</evidence>
<dbReference type="PANTHER" id="PTHR45453">
    <property type="entry name" value="PHOSPHATE REGULON SENSOR PROTEIN PHOR"/>
    <property type="match status" value="1"/>
</dbReference>
<keyword evidence="6" id="KW-0808">Transferase</keyword>
<dbReference type="CDD" id="cd00075">
    <property type="entry name" value="HATPase"/>
    <property type="match status" value="1"/>
</dbReference>
<reference evidence="14 15" key="1">
    <citation type="journal article" date="2010" name="Microbiology">
        <title>Twenty-eight divergent polysaccharide loci specifying within- and amongst-strain capsule diversity in three strains of Bacteroides fragilis.</title>
        <authorList>
            <person name="Patrick S."/>
            <person name="Blakely G.W."/>
            <person name="Houston S."/>
            <person name="Moore J."/>
            <person name="Abratt V.R."/>
            <person name="Bertalan M."/>
            <person name="Cerdeno-Tarraga A.M."/>
            <person name="Quail M.A."/>
            <person name="Corton N."/>
            <person name="Corton C."/>
            <person name="Bignell A."/>
            <person name="Barron A."/>
            <person name="Clark L."/>
            <person name="Bentley S.D."/>
            <person name="Parkhill J."/>
        </authorList>
    </citation>
    <scope>NUCLEOTIDE SEQUENCE [LARGE SCALE GENOMIC DNA]</scope>
    <source>
        <strain evidence="14 15">638R</strain>
    </source>
</reference>
<dbReference type="PROSITE" id="PS50109">
    <property type="entry name" value="HIS_KIN"/>
    <property type="match status" value="1"/>
</dbReference>
<dbReference type="SUPFAM" id="SSF47384">
    <property type="entry name" value="Homodimeric domain of signal transducing histidine kinase"/>
    <property type="match status" value="1"/>
</dbReference>
<dbReference type="InterPro" id="IPR005467">
    <property type="entry name" value="His_kinase_dom"/>
</dbReference>
<comment type="subcellular location">
    <subcellularLocation>
        <location evidence="2">Cell membrane</location>
    </subcellularLocation>
</comment>
<evidence type="ECO:0000256" key="5">
    <source>
        <dbReference type="ARBA" id="ARBA00022553"/>
    </source>
</evidence>
<organism evidence="14 15">
    <name type="scientific">Bacteroides fragilis (strain 638R)</name>
    <dbReference type="NCBI Taxonomy" id="862962"/>
    <lineage>
        <taxon>Bacteria</taxon>
        <taxon>Pseudomonadati</taxon>
        <taxon>Bacteroidota</taxon>
        <taxon>Bacteroidia</taxon>
        <taxon>Bacteroidales</taxon>
        <taxon>Bacteroidaceae</taxon>
        <taxon>Bacteroides</taxon>
    </lineage>
</organism>
<dbReference type="FunFam" id="3.30.565.10:FF:000006">
    <property type="entry name" value="Sensor histidine kinase WalK"/>
    <property type="match status" value="1"/>
</dbReference>
<evidence type="ECO:0000256" key="3">
    <source>
        <dbReference type="ARBA" id="ARBA00012438"/>
    </source>
</evidence>
<keyword evidence="10" id="KW-0902">Two-component regulatory system</keyword>
<dbReference type="SUPFAM" id="SSF55874">
    <property type="entry name" value="ATPase domain of HSP90 chaperone/DNA topoisomerase II/histidine kinase"/>
    <property type="match status" value="1"/>
</dbReference>
<evidence type="ECO:0000313" key="14">
    <source>
        <dbReference type="EMBL" id="CBW22121.1"/>
    </source>
</evidence>
<dbReference type="HOGENOM" id="CLU_000445_89_2_10"/>
<dbReference type="InterPro" id="IPR003661">
    <property type="entry name" value="HisK_dim/P_dom"/>
</dbReference>
<evidence type="ECO:0000256" key="1">
    <source>
        <dbReference type="ARBA" id="ARBA00000085"/>
    </source>
</evidence>
<dbReference type="GO" id="GO:0005524">
    <property type="term" value="F:ATP binding"/>
    <property type="evidence" value="ECO:0007669"/>
    <property type="project" value="UniProtKB-KW"/>
</dbReference>
<dbReference type="EC" id="2.7.13.3" evidence="3"/>
<dbReference type="AlphaFoldDB" id="E1WTG7"/>
<feature type="transmembrane region" description="Helical" evidence="12">
    <location>
        <begin position="190"/>
        <end position="208"/>
    </location>
</feature>
<keyword evidence="12" id="KW-0812">Transmembrane</keyword>
<protein>
    <recommendedName>
        <fullName evidence="3">histidine kinase</fullName>
        <ecNumber evidence="3">2.7.13.3</ecNumber>
    </recommendedName>
</protein>
<dbReference type="EMBL" id="FQ312004">
    <property type="protein sequence ID" value="CBW22121.1"/>
    <property type="molecule type" value="Genomic_DNA"/>
</dbReference>
<evidence type="ECO:0000256" key="9">
    <source>
        <dbReference type="ARBA" id="ARBA00022840"/>
    </source>
</evidence>